<reference evidence="1" key="1">
    <citation type="submission" date="2024-03" db="EMBL/GenBank/DDBJ databases">
        <title>WGS assembly of Saponaria officinalis var. Norfolk2.</title>
        <authorList>
            <person name="Jenkins J."/>
            <person name="Shu S."/>
            <person name="Grimwood J."/>
            <person name="Barry K."/>
            <person name="Goodstein D."/>
            <person name="Schmutz J."/>
            <person name="Leebens-Mack J."/>
            <person name="Osbourn A."/>
        </authorList>
    </citation>
    <scope>NUCLEOTIDE SEQUENCE [LARGE SCALE GENOMIC DNA]</scope>
    <source>
        <strain evidence="1">JIC</strain>
    </source>
</reference>
<dbReference type="Proteomes" id="UP001443914">
    <property type="component" value="Unassembled WGS sequence"/>
</dbReference>
<dbReference type="EMBL" id="JBDFQZ010000010">
    <property type="protein sequence ID" value="KAK9682479.1"/>
    <property type="molecule type" value="Genomic_DNA"/>
</dbReference>
<comment type="caution">
    <text evidence="1">The sequence shown here is derived from an EMBL/GenBank/DDBJ whole genome shotgun (WGS) entry which is preliminary data.</text>
</comment>
<evidence type="ECO:0008006" key="3">
    <source>
        <dbReference type="Google" id="ProtNLM"/>
    </source>
</evidence>
<dbReference type="Gene3D" id="3.40.395.10">
    <property type="entry name" value="Adenoviral Proteinase, Chain A"/>
    <property type="match status" value="1"/>
</dbReference>
<name>A0AAW1HZU4_SAPOF</name>
<proteinExistence type="predicted"/>
<evidence type="ECO:0000313" key="1">
    <source>
        <dbReference type="EMBL" id="KAK9682479.1"/>
    </source>
</evidence>
<evidence type="ECO:0000313" key="2">
    <source>
        <dbReference type="Proteomes" id="UP001443914"/>
    </source>
</evidence>
<accession>A0AAW1HZU4</accession>
<sequence length="132" mass="15716">MLAVICPWVGLVHWLDPAGVENEPREFAQNIINKGIIKFTLEHRKDITKIKKKPCIKWRKIECPRQPLDTNDCGYYVCRYMIEIIESRQLIVPDKYFDKVPSTYSQQMIDELREMWISYVSKNHQPEDDDDD</sequence>
<protein>
    <recommendedName>
        <fullName evidence="3">Ubiquitin-like protease family profile domain-containing protein</fullName>
    </recommendedName>
</protein>
<keyword evidence="2" id="KW-1185">Reference proteome</keyword>
<dbReference type="InterPro" id="IPR038765">
    <property type="entry name" value="Papain-like_cys_pep_sf"/>
</dbReference>
<organism evidence="1 2">
    <name type="scientific">Saponaria officinalis</name>
    <name type="common">Common soapwort</name>
    <name type="synonym">Lychnis saponaria</name>
    <dbReference type="NCBI Taxonomy" id="3572"/>
    <lineage>
        <taxon>Eukaryota</taxon>
        <taxon>Viridiplantae</taxon>
        <taxon>Streptophyta</taxon>
        <taxon>Embryophyta</taxon>
        <taxon>Tracheophyta</taxon>
        <taxon>Spermatophyta</taxon>
        <taxon>Magnoliopsida</taxon>
        <taxon>eudicotyledons</taxon>
        <taxon>Gunneridae</taxon>
        <taxon>Pentapetalae</taxon>
        <taxon>Caryophyllales</taxon>
        <taxon>Caryophyllaceae</taxon>
        <taxon>Caryophylleae</taxon>
        <taxon>Saponaria</taxon>
    </lineage>
</organism>
<dbReference type="SUPFAM" id="SSF54001">
    <property type="entry name" value="Cysteine proteinases"/>
    <property type="match status" value="1"/>
</dbReference>
<dbReference type="AlphaFoldDB" id="A0AAW1HZU4"/>
<gene>
    <name evidence="1" type="ORF">RND81_10G076700</name>
</gene>
<feature type="non-terminal residue" evidence="1">
    <location>
        <position position="132"/>
    </location>
</feature>